<evidence type="ECO:0000313" key="2">
    <source>
        <dbReference type="EMBL" id="KUK82596.1"/>
    </source>
</evidence>
<evidence type="ECO:0000313" key="3">
    <source>
        <dbReference type="Proteomes" id="UP000054705"/>
    </source>
</evidence>
<dbReference type="InterPro" id="IPR050229">
    <property type="entry name" value="GlpE_sulfurtransferase"/>
</dbReference>
<gene>
    <name evidence="2" type="ORF">XD97_0393</name>
</gene>
<dbReference type="AlphaFoldDB" id="A0A101HSX9"/>
<organism evidence="2 3">
    <name type="scientific">Pelotomaculum thermopropionicum</name>
    <dbReference type="NCBI Taxonomy" id="110500"/>
    <lineage>
        <taxon>Bacteria</taxon>
        <taxon>Bacillati</taxon>
        <taxon>Bacillota</taxon>
        <taxon>Clostridia</taxon>
        <taxon>Eubacteriales</taxon>
        <taxon>Desulfotomaculaceae</taxon>
        <taxon>Pelotomaculum</taxon>
    </lineage>
</organism>
<dbReference type="Pfam" id="PF00581">
    <property type="entry name" value="Rhodanese"/>
    <property type="match status" value="1"/>
</dbReference>
<dbReference type="EMBL" id="LGGS01000080">
    <property type="protein sequence ID" value="KUK82596.1"/>
    <property type="molecule type" value="Genomic_DNA"/>
</dbReference>
<accession>A0A101HSX9</accession>
<dbReference type="PROSITE" id="PS50206">
    <property type="entry name" value="RHODANESE_3"/>
    <property type="match status" value="1"/>
</dbReference>
<evidence type="ECO:0000259" key="1">
    <source>
        <dbReference type="PROSITE" id="PS50206"/>
    </source>
</evidence>
<reference evidence="3" key="1">
    <citation type="journal article" date="2015" name="MBio">
        <title>Genome-Resolved Metagenomic Analysis Reveals Roles for Candidate Phyla and Other Microbial Community Members in Biogeochemical Transformations in Oil Reservoirs.</title>
        <authorList>
            <person name="Hu P."/>
            <person name="Tom L."/>
            <person name="Singh A."/>
            <person name="Thomas B.C."/>
            <person name="Baker B.J."/>
            <person name="Piceno Y.M."/>
            <person name="Andersen G.L."/>
            <person name="Banfield J.F."/>
        </authorList>
    </citation>
    <scope>NUCLEOTIDE SEQUENCE [LARGE SCALE GENOMIC DNA]</scope>
</reference>
<dbReference type="InterPro" id="IPR036873">
    <property type="entry name" value="Rhodanese-like_dom_sf"/>
</dbReference>
<proteinExistence type="predicted"/>
<dbReference type="SMART" id="SM00450">
    <property type="entry name" value="RHOD"/>
    <property type="match status" value="1"/>
</dbReference>
<dbReference type="PANTHER" id="PTHR43031">
    <property type="entry name" value="FAD-DEPENDENT OXIDOREDUCTASE"/>
    <property type="match status" value="1"/>
</dbReference>
<comment type="caution">
    <text evidence="2">The sequence shown here is derived from an EMBL/GenBank/DDBJ whole genome shotgun (WGS) entry which is preliminary data.</text>
</comment>
<name>A0A101HSX9_9FIRM</name>
<dbReference type="Proteomes" id="UP000054705">
    <property type="component" value="Unassembled WGS sequence"/>
</dbReference>
<feature type="non-terminal residue" evidence="2">
    <location>
        <position position="1"/>
    </location>
</feature>
<dbReference type="PANTHER" id="PTHR43031:SF1">
    <property type="entry name" value="PYRIDINE NUCLEOTIDE-DISULPHIDE OXIDOREDUCTASE"/>
    <property type="match status" value="1"/>
</dbReference>
<dbReference type="InterPro" id="IPR001763">
    <property type="entry name" value="Rhodanese-like_dom"/>
</dbReference>
<dbReference type="Gene3D" id="3.40.250.10">
    <property type="entry name" value="Rhodanese-like domain"/>
    <property type="match status" value="1"/>
</dbReference>
<dbReference type="CDD" id="cd00158">
    <property type="entry name" value="RHOD"/>
    <property type="match status" value="1"/>
</dbReference>
<feature type="domain" description="Rhodanese" evidence="1">
    <location>
        <begin position="1"/>
        <end position="81"/>
    </location>
</feature>
<protein>
    <submittedName>
        <fullName evidence="2">Putative NAD(FAD)-dependent dehydrogenase</fullName>
    </submittedName>
</protein>
<sequence>GAVLVDVRAPEEYFVRAVPGSINIPLRQLESRAGELDRNRELIINCKLGLRSYMALLKLKTLGFEKVSILEGGLAAYPFETA</sequence>
<dbReference type="SUPFAM" id="SSF52821">
    <property type="entry name" value="Rhodanese/Cell cycle control phosphatase"/>
    <property type="match status" value="1"/>
</dbReference>